<dbReference type="AlphaFoldDB" id="A0AA96JXN4"/>
<name>A0AA96JXN4_9BACT</name>
<protein>
    <submittedName>
        <fullName evidence="2">YHS domain-containing protein</fullName>
    </submittedName>
</protein>
<dbReference type="SMART" id="SM00746">
    <property type="entry name" value="TRASH"/>
    <property type="match status" value="1"/>
</dbReference>
<evidence type="ECO:0000259" key="1">
    <source>
        <dbReference type="SMART" id="SM00746"/>
    </source>
</evidence>
<keyword evidence="3" id="KW-1185">Reference proteome</keyword>
<evidence type="ECO:0000313" key="3">
    <source>
        <dbReference type="Proteomes" id="UP001302719"/>
    </source>
</evidence>
<sequence length="82" mass="9486">MYKIITILILLVILFFMVRRAFREWSQPKLDPATPGKDVMIQDPVCKVYVAAGTAIVQELKGKNYYFCSQDCARHFKLEDVT</sequence>
<accession>A0AA96JXN4</accession>
<dbReference type="Proteomes" id="UP001302719">
    <property type="component" value="Chromosome"/>
</dbReference>
<dbReference type="EMBL" id="CP116967">
    <property type="protein sequence ID" value="WNM59221.1"/>
    <property type="molecule type" value="Genomic_DNA"/>
</dbReference>
<proteinExistence type="predicted"/>
<dbReference type="InterPro" id="IPR011017">
    <property type="entry name" value="TRASH_dom"/>
</dbReference>
<evidence type="ECO:0000313" key="2">
    <source>
        <dbReference type="EMBL" id="WNM59221.1"/>
    </source>
</evidence>
<reference evidence="2 3" key="1">
    <citation type="submission" date="2023-01" db="EMBL/GenBank/DDBJ databases">
        <title>Cultivation and genomic characterization of new, ubiquitous marine nitrite-oxidizing bacteria from the Nitrospirales.</title>
        <authorList>
            <person name="Mueller A.J."/>
            <person name="Daebeler A."/>
            <person name="Herbold C.W."/>
            <person name="Kirkegaard R.H."/>
            <person name="Daims H."/>
        </authorList>
    </citation>
    <scope>NUCLEOTIDE SEQUENCE [LARGE SCALE GENOMIC DNA]</scope>
    <source>
        <strain evidence="2 3">VA</strain>
    </source>
</reference>
<dbReference type="RefSeq" id="WP_312645923.1">
    <property type="nucleotide sequence ID" value="NZ_CP116967.1"/>
</dbReference>
<gene>
    <name evidence="2" type="ORF">PP769_05500</name>
</gene>
<feature type="domain" description="TRASH" evidence="1">
    <location>
        <begin position="43"/>
        <end position="80"/>
    </location>
</feature>
<dbReference type="InterPro" id="IPR007029">
    <property type="entry name" value="YHS_dom"/>
</dbReference>
<dbReference type="Pfam" id="PF04945">
    <property type="entry name" value="YHS"/>
    <property type="match status" value="1"/>
</dbReference>
<dbReference type="KEGG" id="nall:PP769_05500"/>
<organism evidence="2 3">
    <name type="scientific">Candidatus Nitrospira allomarina</name>
    <dbReference type="NCBI Taxonomy" id="3020900"/>
    <lineage>
        <taxon>Bacteria</taxon>
        <taxon>Pseudomonadati</taxon>
        <taxon>Nitrospirota</taxon>
        <taxon>Nitrospiria</taxon>
        <taxon>Nitrospirales</taxon>
        <taxon>Nitrospiraceae</taxon>
        <taxon>Nitrospira</taxon>
    </lineage>
</organism>